<evidence type="ECO:0000256" key="1">
    <source>
        <dbReference type="ARBA" id="ARBA00004651"/>
    </source>
</evidence>
<accession>A0A0G0I178</accession>
<dbReference type="EMBL" id="LBSM01000011">
    <property type="protein sequence ID" value="KKQ18024.1"/>
    <property type="molecule type" value="Genomic_DNA"/>
</dbReference>
<dbReference type="InterPro" id="IPR040690">
    <property type="entry name" value="FtsX_ECD"/>
</dbReference>
<dbReference type="NCBIfam" id="NF038347">
    <property type="entry name" value="FtsX_Gpos"/>
    <property type="match status" value="1"/>
</dbReference>
<evidence type="ECO:0000259" key="13">
    <source>
        <dbReference type="Pfam" id="PF18075"/>
    </source>
</evidence>
<evidence type="ECO:0000313" key="15">
    <source>
        <dbReference type="Proteomes" id="UP000034508"/>
    </source>
</evidence>
<evidence type="ECO:0000256" key="9">
    <source>
        <dbReference type="ARBA" id="ARBA00023306"/>
    </source>
</evidence>
<evidence type="ECO:0000256" key="7">
    <source>
        <dbReference type="ARBA" id="ARBA00022989"/>
    </source>
</evidence>
<dbReference type="AlphaFoldDB" id="A0A0G0I178"/>
<keyword evidence="6 11" id="KW-0812">Transmembrane</keyword>
<dbReference type="GO" id="GO:0051301">
    <property type="term" value="P:cell division"/>
    <property type="evidence" value="ECO:0007669"/>
    <property type="project" value="UniProtKB-KW"/>
</dbReference>
<comment type="subcellular location">
    <subcellularLocation>
        <location evidence="1">Cell membrane</location>
        <topology evidence="1">Multi-pass membrane protein</topology>
    </subcellularLocation>
</comment>
<dbReference type="PANTHER" id="PTHR47755">
    <property type="entry name" value="CELL DIVISION PROTEIN FTSX"/>
    <property type="match status" value="1"/>
</dbReference>
<dbReference type="Gene3D" id="3.30.70.3040">
    <property type="match status" value="1"/>
</dbReference>
<feature type="transmembrane region" description="Helical" evidence="11">
    <location>
        <begin position="179"/>
        <end position="202"/>
    </location>
</feature>
<keyword evidence="4 10" id="KW-1003">Cell membrane</keyword>
<feature type="transmembrane region" description="Helical" evidence="11">
    <location>
        <begin position="275"/>
        <end position="299"/>
    </location>
</feature>
<keyword evidence="5 10" id="KW-0132">Cell division</keyword>
<dbReference type="Pfam" id="PF18075">
    <property type="entry name" value="FtsX_ECD"/>
    <property type="match status" value="1"/>
</dbReference>
<evidence type="ECO:0000256" key="8">
    <source>
        <dbReference type="ARBA" id="ARBA00023136"/>
    </source>
</evidence>
<reference evidence="14 15" key="1">
    <citation type="journal article" date="2015" name="Nature">
        <title>rRNA introns, odd ribosomes, and small enigmatic genomes across a large radiation of phyla.</title>
        <authorList>
            <person name="Brown C.T."/>
            <person name="Hug L.A."/>
            <person name="Thomas B.C."/>
            <person name="Sharon I."/>
            <person name="Castelle C.J."/>
            <person name="Singh A."/>
            <person name="Wilkins M.J."/>
            <person name="Williams K.H."/>
            <person name="Banfield J.F."/>
        </authorList>
    </citation>
    <scope>NUCLEOTIDE SEQUENCE [LARGE SCALE GENOMIC DNA]</scope>
</reference>
<feature type="domain" description="ABC3 transporter permease C-terminal" evidence="12">
    <location>
        <begin position="180"/>
        <end position="304"/>
    </location>
</feature>
<evidence type="ECO:0000256" key="10">
    <source>
        <dbReference type="PIRNR" id="PIRNR003097"/>
    </source>
</evidence>
<evidence type="ECO:0000256" key="11">
    <source>
        <dbReference type="SAM" id="Phobius"/>
    </source>
</evidence>
<evidence type="ECO:0000256" key="4">
    <source>
        <dbReference type="ARBA" id="ARBA00022475"/>
    </source>
</evidence>
<feature type="transmembrane region" description="Helical" evidence="11">
    <location>
        <begin position="229"/>
        <end position="255"/>
    </location>
</feature>
<dbReference type="InterPro" id="IPR003838">
    <property type="entry name" value="ABC3_permease_C"/>
</dbReference>
<keyword evidence="8 10" id="KW-0472">Membrane</keyword>
<evidence type="ECO:0000256" key="2">
    <source>
        <dbReference type="ARBA" id="ARBA00007379"/>
    </source>
</evidence>
<keyword evidence="7 11" id="KW-1133">Transmembrane helix</keyword>
<protein>
    <recommendedName>
        <fullName evidence="3 10">Cell division protein FtsX</fullName>
    </recommendedName>
</protein>
<dbReference type="Pfam" id="PF02687">
    <property type="entry name" value="FtsX"/>
    <property type="match status" value="1"/>
</dbReference>
<feature type="domain" description="FtsX extracellular" evidence="13">
    <location>
        <begin position="60"/>
        <end position="143"/>
    </location>
</feature>
<evidence type="ECO:0000259" key="12">
    <source>
        <dbReference type="Pfam" id="PF02687"/>
    </source>
</evidence>
<proteinExistence type="inferred from homology"/>
<evidence type="ECO:0000256" key="6">
    <source>
        <dbReference type="ARBA" id="ARBA00022692"/>
    </source>
</evidence>
<keyword evidence="9 10" id="KW-0131">Cell cycle</keyword>
<organism evidence="14 15">
    <name type="scientific">Berkelbacteria bacterium GW2011_GWA1_36_9</name>
    <dbReference type="NCBI Taxonomy" id="1618331"/>
    <lineage>
        <taxon>Bacteria</taxon>
        <taxon>Candidatus Berkelbacteria</taxon>
    </lineage>
</organism>
<gene>
    <name evidence="14" type="ORF">US31_C0011G0006</name>
</gene>
<dbReference type="Proteomes" id="UP000034508">
    <property type="component" value="Unassembled WGS sequence"/>
</dbReference>
<dbReference type="PIRSF" id="PIRSF003097">
    <property type="entry name" value="FtsX"/>
    <property type="match status" value="1"/>
</dbReference>
<dbReference type="InterPro" id="IPR058204">
    <property type="entry name" value="FtsX_firmicutes-type"/>
</dbReference>
<dbReference type="PANTHER" id="PTHR47755:SF1">
    <property type="entry name" value="CELL DIVISION PROTEIN FTSX"/>
    <property type="match status" value="1"/>
</dbReference>
<dbReference type="GO" id="GO:0005886">
    <property type="term" value="C:plasma membrane"/>
    <property type="evidence" value="ECO:0007669"/>
    <property type="project" value="UniProtKB-SubCell"/>
</dbReference>
<evidence type="ECO:0000256" key="3">
    <source>
        <dbReference type="ARBA" id="ARBA00021907"/>
    </source>
</evidence>
<comment type="caution">
    <text evidence="14">The sequence shown here is derived from an EMBL/GenBank/DDBJ whole genome shotgun (WGS) entry which is preliminary data.</text>
</comment>
<comment type="similarity">
    <text evidence="2 10">Belongs to the ABC-4 integral membrane protein family. FtsX subfamily.</text>
</comment>
<dbReference type="InterPro" id="IPR004513">
    <property type="entry name" value="FtsX"/>
</dbReference>
<evidence type="ECO:0000256" key="5">
    <source>
        <dbReference type="ARBA" id="ARBA00022618"/>
    </source>
</evidence>
<name>A0A0G0I178_9BACT</name>
<feature type="transmembrane region" description="Helical" evidence="11">
    <location>
        <begin position="21"/>
        <end position="48"/>
    </location>
</feature>
<sequence length="305" mass="34697">MNWIPIKRITNLGLTNFWRNRWLSLASTLVMTLTLLIISMFVIMTMVINKTTDRIKSKMDITVYFNDSATTEDIADLQQSLAARSDVSEVKYISKEEALQIWEQTQKNQQIKDLITADENPLPRSLAIKATEPEKLNDIDNYLLSADLGSIIHKISYEENKVIIDKLLAITSFVKKMGWLFSGIFIIVSILVILNTIRLAIFTRKSEIEIMRLVGASDRFIKMPFVIEGALYGIFACILAFILMWLGVYVVISSLVTQYLGSAATENLKSFFTTYVFYIILLQFLVGIVIGIGCSLFSIRKYLKV</sequence>
<evidence type="ECO:0000313" key="14">
    <source>
        <dbReference type="EMBL" id="KKQ18024.1"/>
    </source>
</evidence>